<dbReference type="InterPro" id="IPR047114">
    <property type="entry name" value="YciF"/>
</dbReference>
<dbReference type="CDD" id="cd07909">
    <property type="entry name" value="YciF"/>
    <property type="match status" value="1"/>
</dbReference>
<dbReference type="PANTHER" id="PTHR30565:SF9">
    <property type="entry name" value="PROTEIN YCIF"/>
    <property type="match status" value="1"/>
</dbReference>
<proteinExistence type="predicted"/>
<dbReference type="OrthoDB" id="9795056at2"/>
<dbReference type="InterPro" id="IPR010287">
    <property type="entry name" value="DUF892_YciF-like"/>
</dbReference>
<gene>
    <name evidence="1" type="ORF">SAMN02982931_03749</name>
</gene>
<evidence type="ECO:0000313" key="1">
    <source>
        <dbReference type="EMBL" id="SDB48458.1"/>
    </source>
</evidence>
<dbReference type="InterPro" id="IPR012347">
    <property type="entry name" value="Ferritin-like"/>
</dbReference>
<name>A0A1G6DTL3_9HYPH</name>
<organism evidence="1 2">
    <name type="scientific">Bauldia litoralis</name>
    <dbReference type="NCBI Taxonomy" id="665467"/>
    <lineage>
        <taxon>Bacteria</taxon>
        <taxon>Pseudomonadati</taxon>
        <taxon>Pseudomonadota</taxon>
        <taxon>Alphaproteobacteria</taxon>
        <taxon>Hyphomicrobiales</taxon>
        <taxon>Kaistiaceae</taxon>
        <taxon>Bauldia</taxon>
    </lineage>
</organism>
<reference evidence="1 2" key="1">
    <citation type="submission" date="2016-10" db="EMBL/GenBank/DDBJ databases">
        <authorList>
            <person name="de Groot N.N."/>
        </authorList>
    </citation>
    <scope>NUCLEOTIDE SEQUENCE [LARGE SCALE GENOMIC DNA]</scope>
    <source>
        <strain evidence="1 2">ATCC 35022</strain>
    </source>
</reference>
<keyword evidence="2" id="KW-1185">Reference proteome</keyword>
<dbReference type="EMBL" id="FMXQ01000008">
    <property type="protein sequence ID" value="SDB48458.1"/>
    <property type="molecule type" value="Genomic_DNA"/>
</dbReference>
<dbReference type="InterPro" id="IPR009078">
    <property type="entry name" value="Ferritin-like_SF"/>
</dbReference>
<dbReference type="Gene3D" id="1.20.1260.10">
    <property type="match status" value="1"/>
</dbReference>
<dbReference type="AlphaFoldDB" id="A0A1G6DTL3"/>
<dbReference type="PANTHER" id="PTHR30565">
    <property type="entry name" value="PROTEIN YCIF"/>
    <property type="match status" value="1"/>
</dbReference>
<dbReference type="STRING" id="665467.SAMN02982931_03749"/>
<sequence>MSLKTLDDLFLHFLKDMYFAEKQLVKALPKMAKKASSPQLAEAFESHLAETKEHVSRLEQVFEIVGKTARAETCPAIKGIVEEGEEIMSEAEDPEALDAGLIAAAQAAEHYEIARYGTMVAWAEKLGIKDAVKILNTTLDEEYSADKKLSALAEGSVNKKAA</sequence>
<dbReference type="Proteomes" id="UP000199071">
    <property type="component" value="Unassembled WGS sequence"/>
</dbReference>
<evidence type="ECO:0000313" key="2">
    <source>
        <dbReference type="Proteomes" id="UP000199071"/>
    </source>
</evidence>
<accession>A0A1G6DTL3</accession>
<dbReference type="Pfam" id="PF05974">
    <property type="entry name" value="DUF892"/>
    <property type="match status" value="1"/>
</dbReference>
<dbReference type="SUPFAM" id="SSF47240">
    <property type="entry name" value="Ferritin-like"/>
    <property type="match status" value="1"/>
</dbReference>
<dbReference type="RefSeq" id="WP_090878749.1">
    <property type="nucleotide sequence ID" value="NZ_FMXQ01000008.1"/>
</dbReference>
<protein>
    <submittedName>
        <fullName evidence="1">Ferritin-like metal-binding protein YciE</fullName>
    </submittedName>
</protein>